<sequence length="151" mass="16215">MMQFLTDLVHNKILIAALSGWVIAQLAKVILYTIVNKQFSFERLTGSGGMPSSHAATVCALATAAAKRFGAGSFEFAVSFVLASIVLYDARGVRLETGKQAVTITAIIDHLLNEGKILKLPEYKLKELIGHTPFQVLIGSIMGIGIGLWLG</sequence>
<gene>
    <name evidence="2" type="ORF">SDC9_56397</name>
</gene>
<dbReference type="Pfam" id="PF02681">
    <property type="entry name" value="DUF212"/>
    <property type="match status" value="1"/>
</dbReference>
<name>A0A644X700_9ZZZZ</name>
<dbReference type="AlphaFoldDB" id="A0A644X700"/>
<reference evidence="2" key="1">
    <citation type="submission" date="2019-08" db="EMBL/GenBank/DDBJ databases">
        <authorList>
            <person name="Kucharzyk K."/>
            <person name="Murdoch R.W."/>
            <person name="Higgins S."/>
            <person name="Loffler F."/>
        </authorList>
    </citation>
    <scope>NUCLEOTIDE SEQUENCE</scope>
</reference>
<dbReference type="InterPro" id="IPR003832">
    <property type="entry name" value="DUF212"/>
</dbReference>
<keyword evidence="1" id="KW-0812">Transmembrane</keyword>
<feature type="transmembrane region" description="Helical" evidence="1">
    <location>
        <begin position="128"/>
        <end position="150"/>
    </location>
</feature>
<comment type="caution">
    <text evidence="2">The sequence shown here is derived from an EMBL/GenBank/DDBJ whole genome shotgun (WGS) entry which is preliminary data.</text>
</comment>
<feature type="transmembrane region" description="Helical" evidence="1">
    <location>
        <begin position="12"/>
        <end position="35"/>
    </location>
</feature>
<proteinExistence type="predicted"/>
<dbReference type="PANTHER" id="PTHR31446">
    <property type="entry name" value="ACID PHOSPHATASE/VANADIUM-DEPENDENT HALOPEROXIDASE-RELATED PROTEIN"/>
    <property type="match status" value="1"/>
</dbReference>
<evidence type="ECO:0000256" key="1">
    <source>
        <dbReference type="SAM" id="Phobius"/>
    </source>
</evidence>
<organism evidence="2">
    <name type="scientific">bioreactor metagenome</name>
    <dbReference type="NCBI Taxonomy" id="1076179"/>
    <lineage>
        <taxon>unclassified sequences</taxon>
        <taxon>metagenomes</taxon>
        <taxon>ecological metagenomes</taxon>
    </lineage>
</organism>
<evidence type="ECO:0000313" key="2">
    <source>
        <dbReference type="EMBL" id="MPM10073.1"/>
    </source>
</evidence>
<evidence type="ECO:0008006" key="3">
    <source>
        <dbReference type="Google" id="ProtNLM"/>
    </source>
</evidence>
<accession>A0A644X700</accession>
<keyword evidence="1" id="KW-1133">Transmembrane helix</keyword>
<dbReference type="PANTHER" id="PTHR31446:SF29">
    <property type="entry name" value="ACID PHOSPHATASE_VANADIUM-DEPENDENT HALOPEROXIDASE-RELATED PROTEIN"/>
    <property type="match status" value="1"/>
</dbReference>
<dbReference type="EMBL" id="VSSQ01001647">
    <property type="protein sequence ID" value="MPM10073.1"/>
    <property type="molecule type" value="Genomic_DNA"/>
</dbReference>
<protein>
    <recommendedName>
        <fullName evidence="3">Divergent PAP2 family protein</fullName>
    </recommendedName>
</protein>
<keyword evidence="1" id="KW-0472">Membrane</keyword>